<dbReference type="GO" id="GO:0015074">
    <property type="term" value="P:DNA integration"/>
    <property type="evidence" value="ECO:0007669"/>
    <property type="project" value="InterPro"/>
</dbReference>
<dbReference type="GO" id="GO:0003677">
    <property type="term" value="F:DNA binding"/>
    <property type="evidence" value="ECO:0007669"/>
    <property type="project" value="UniProtKB-KW"/>
</dbReference>
<organism evidence="5 6">
    <name type="scientific">Cohnella pontilimi</name>
    <dbReference type="NCBI Taxonomy" id="2564100"/>
    <lineage>
        <taxon>Bacteria</taxon>
        <taxon>Bacillati</taxon>
        <taxon>Bacillota</taxon>
        <taxon>Bacilli</taxon>
        <taxon>Bacillales</taxon>
        <taxon>Paenibacillaceae</taxon>
        <taxon>Cohnella</taxon>
    </lineage>
</organism>
<dbReference type="PANTHER" id="PTHR30349">
    <property type="entry name" value="PHAGE INTEGRASE-RELATED"/>
    <property type="match status" value="1"/>
</dbReference>
<evidence type="ECO:0000313" key="5">
    <source>
        <dbReference type="EMBL" id="TJY42673.1"/>
    </source>
</evidence>
<comment type="similarity">
    <text evidence="1">Belongs to the 'phage' integrase family.</text>
</comment>
<feature type="domain" description="Tyr recombinase" evidence="4">
    <location>
        <begin position="125"/>
        <end position="310"/>
    </location>
</feature>
<evidence type="ECO:0000256" key="1">
    <source>
        <dbReference type="ARBA" id="ARBA00008857"/>
    </source>
</evidence>
<dbReference type="Gene3D" id="1.10.150.130">
    <property type="match status" value="1"/>
</dbReference>
<dbReference type="Gene3D" id="1.10.443.10">
    <property type="entry name" value="Intergrase catalytic core"/>
    <property type="match status" value="1"/>
</dbReference>
<dbReference type="GO" id="GO:0006310">
    <property type="term" value="P:DNA recombination"/>
    <property type="evidence" value="ECO:0007669"/>
    <property type="project" value="UniProtKB-KW"/>
</dbReference>
<sequence>MEGILFESHYFRHWQDNVNISSGSKQVYIIRLKLFQDYLESQGFEGKLDFDKFHGSRDYPDRFLPIQESFIDRFVHFMQEAGKPDSSLSITVSALKNFFGYLSDMELICRNPMEDYPLPRYQRPIKNSALSKEECLALLHAAIKKDPFFRQDFVMIWFMLITGLRITEVRLLRRSKVDLDNRMVIINEGQKTDSNSVSISLSLALELQRYVNHPSYLKWEKQGSEYLFNRKGKAFPYQYLLRKIKKLCKEAGLSKVVTPHDLRRTAGYLMQAGGMNLIEVQRQLRHRILATTLRYIPPLEDLARILEETS</sequence>
<evidence type="ECO:0000259" key="4">
    <source>
        <dbReference type="PROSITE" id="PS51898"/>
    </source>
</evidence>
<dbReference type="InterPro" id="IPR002104">
    <property type="entry name" value="Integrase_catalytic"/>
</dbReference>
<evidence type="ECO:0000256" key="3">
    <source>
        <dbReference type="ARBA" id="ARBA00023172"/>
    </source>
</evidence>
<dbReference type="InterPro" id="IPR013762">
    <property type="entry name" value="Integrase-like_cat_sf"/>
</dbReference>
<accession>A0A4U0FCQ5</accession>
<dbReference type="PANTHER" id="PTHR30349:SF41">
    <property type="entry name" value="INTEGRASE_RECOMBINASE PROTEIN MJ0367-RELATED"/>
    <property type="match status" value="1"/>
</dbReference>
<name>A0A4U0FCQ5_9BACL</name>
<dbReference type="OrthoDB" id="9803188at2"/>
<proteinExistence type="inferred from homology"/>
<dbReference type="InterPro" id="IPR011010">
    <property type="entry name" value="DNA_brk_join_enz"/>
</dbReference>
<dbReference type="InterPro" id="IPR010998">
    <property type="entry name" value="Integrase_recombinase_N"/>
</dbReference>
<dbReference type="Pfam" id="PF00589">
    <property type="entry name" value="Phage_integrase"/>
    <property type="match status" value="1"/>
</dbReference>
<keyword evidence="6" id="KW-1185">Reference proteome</keyword>
<evidence type="ECO:0000256" key="2">
    <source>
        <dbReference type="ARBA" id="ARBA00023125"/>
    </source>
</evidence>
<dbReference type="RefSeq" id="WP_136777092.1">
    <property type="nucleotide sequence ID" value="NZ_SUPK01000003.1"/>
</dbReference>
<dbReference type="Proteomes" id="UP000309673">
    <property type="component" value="Unassembled WGS sequence"/>
</dbReference>
<reference evidence="5 6" key="1">
    <citation type="submission" date="2019-04" db="EMBL/GenBank/DDBJ databases">
        <title>Cohnella sp. nov., isolated from soil.</title>
        <authorList>
            <person name="Kim W."/>
        </authorList>
    </citation>
    <scope>NUCLEOTIDE SEQUENCE [LARGE SCALE GENOMIC DNA]</scope>
    <source>
        <strain evidence="5 6">CAU 1483</strain>
    </source>
</reference>
<dbReference type="InterPro" id="IPR050090">
    <property type="entry name" value="Tyrosine_recombinase_XerCD"/>
</dbReference>
<dbReference type="SUPFAM" id="SSF56349">
    <property type="entry name" value="DNA breaking-rejoining enzymes"/>
    <property type="match status" value="1"/>
</dbReference>
<dbReference type="PROSITE" id="PS51898">
    <property type="entry name" value="TYR_RECOMBINASE"/>
    <property type="match status" value="1"/>
</dbReference>
<protein>
    <recommendedName>
        <fullName evidence="4">Tyr recombinase domain-containing protein</fullName>
    </recommendedName>
</protein>
<dbReference type="AlphaFoldDB" id="A0A4U0FCQ5"/>
<keyword evidence="3" id="KW-0233">DNA recombination</keyword>
<dbReference type="CDD" id="cd00397">
    <property type="entry name" value="DNA_BRE_C"/>
    <property type="match status" value="1"/>
</dbReference>
<comment type="caution">
    <text evidence="5">The sequence shown here is derived from an EMBL/GenBank/DDBJ whole genome shotgun (WGS) entry which is preliminary data.</text>
</comment>
<evidence type="ECO:0000313" key="6">
    <source>
        <dbReference type="Proteomes" id="UP000309673"/>
    </source>
</evidence>
<gene>
    <name evidence="5" type="ORF">E5161_07430</name>
</gene>
<keyword evidence="2" id="KW-0238">DNA-binding</keyword>
<dbReference type="EMBL" id="SUPK01000003">
    <property type="protein sequence ID" value="TJY42673.1"/>
    <property type="molecule type" value="Genomic_DNA"/>
</dbReference>